<organism evidence="1 2">
    <name type="scientific">Rotaria magnacalcarata</name>
    <dbReference type="NCBI Taxonomy" id="392030"/>
    <lineage>
        <taxon>Eukaryota</taxon>
        <taxon>Metazoa</taxon>
        <taxon>Spiralia</taxon>
        <taxon>Gnathifera</taxon>
        <taxon>Rotifera</taxon>
        <taxon>Eurotatoria</taxon>
        <taxon>Bdelloidea</taxon>
        <taxon>Philodinida</taxon>
        <taxon>Philodinidae</taxon>
        <taxon>Rotaria</taxon>
    </lineage>
</organism>
<evidence type="ECO:0000313" key="2">
    <source>
        <dbReference type="Proteomes" id="UP000676336"/>
    </source>
</evidence>
<gene>
    <name evidence="1" type="ORF">SMN809_LOCUS65163</name>
</gene>
<dbReference type="PANTHER" id="PTHR19446">
    <property type="entry name" value="REVERSE TRANSCRIPTASES"/>
    <property type="match status" value="1"/>
</dbReference>
<evidence type="ECO:0008006" key="3">
    <source>
        <dbReference type="Google" id="ProtNLM"/>
    </source>
</evidence>
<name>A0A8S3GNS7_9BILA</name>
<evidence type="ECO:0000313" key="1">
    <source>
        <dbReference type="EMBL" id="CAF5167735.1"/>
    </source>
</evidence>
<accession>A0A8S3GNS7</accession>
<dbReference type="EMBL" id="CAJOBI010305141">
    <property type="protein sequence ID" value="CAF5167735.1"/>
    <property type="molecule type" value="Genomic_DNA"/>
</dbReference>
<proteinExistence type="predicted"/>
<sequence>MLLRSDEKLERWREHFEELLVNVNSAVGTHTIDSISIPNISTLEIQRQDKIPTLEEIQLALSQMKSKKAPGNDGIIVDILKAGGTPGLIWLKELSVEIWENERIPENWSSAILIPLFKNKGDKTSCDNYRGICLLNV</sequence>
<protein>
    <recommendedName>
        <fullName evidence="3">Reverse transcriptase</fullName>
    </recommendedName>
</protein>
<reference evidence="1" key="1">
    <citation type="submission" date="2021-02" db="EMBL/GenBank/DDBJ databases">
        <authorList>
            <person name="Nowell W R."/>
        </authorList>
    </citation>
    <scope>NUCLEOTIDE SEQUENCE</scope>
</reference>
<feature type="non-terminal residue" evidence="1">
    <location>
        <position position="137"/>
    </location>
</feature>
<dbReference type="Proteomes" id="UP000676336">
    <property type="component" value="Unassembled WGS sequence"/>
</dbReference>
<comment type="caution">
    <text evidence="1">The sequence shown here is derived from an EMBL/GenBank/DDBJ whole genome shotgun (WGS) entry which is preliminary data.</text>
</comment>
<dbReference type="AlphaFoldDB" id="A0A8S3GNS7"/>